<comment type="function">
    <text evidence="2 5">Catalyzes the epimerization of the C3' and C5'positions of dTDP-6-deoxy-D-xylo-4-hexulose, forming dTDP-6-deoxy-L-lyxo-4-hexulose.</text>
</comment>
<evidence type="ECO:0000256" key="5">
    <source>
        <dbReference type="RuleBase" id="RU364069"/>
    </source>
</evidence>
<evidence type="ECO:0000313" key="7">
    <source>
        <dbReference type="Proteomes" id="UP001242480"/>
    </source>
</evidence>
<evidence type="ECO:0000256" key="1">
    <source>
        <dbReference type="ARBA" id="ARBA00001298"/>
    </source>
</evidence>
<dbReference type="InterPro" id="IPR011051">
    <property type="entry name" value="RmlC_Cupin_sf"/>
</dbReference>
<dbReference type="RefSeq" id="WP_307273188.1">
    <property type="nucleotide sequence ID" value="NZ_JAUSVX010000005.1"/>
</dbReference>
<keyword evidence="7" id="KW-1185">Reference proteome</keyword>
<comment type="caution">
    <text evidence="6">The sequence shown here is derived from an EMBL/GenBank/DDBJ whole genome shotgun (WGS) entry which is preliminary data.</text>
</comment>
<dbReference type="InterPro" id="IPR014710">
    <property type="entry name" value="RmlC-like_jellyroll"/>
</dbReference>
<dbReference type="Proteomes" id="UP001242480">
    <property type="component" value="Unassembled WGS sequence"/>
</dbReference>
<organism evidence="6 7">
    <name type="scientific">Labrys wisconsinensis</name>
    <dbReference type="NCBI Taxonomy" id="425677"/>
    <lineage>
        <taxon>Bacteria</taxon>
        <taxon>Pseudomonadati</taxon>
        <taxon>Pseudomonadota</taxon>
        <taxon>Alphaproteobacteria</taxon>
        <taxon>Hyphomicrobiales</taxon>
        <taxon>Xanthobacteraceae</taxon>
        <taxon>Labrys</taxon>
    </lineage>
</organism>
<evidence type="ECO:0000256" key="2">
    <source>
        <dbReference type="ARBA" id="ARBA00001997"/>
    </source>
</evidence>
<sequence length="187" mass="20469">MTTPVKLIRTKRFGDDRGWFSETYSEAKLTGLGITDRFVQDNQSFSKFAGTIRGIHFQRPPHAQAKLVRCVRGRILDYAVDLRRGSPTYGRHVAAELSAENGDQLYVPVGFGHAFVTLEPDVEVAYKVSDVYAPDCDGGVLWSDAAIGIAWPLPPGGPTLSAKDAQLPTLAQFESPFDYDGAPLEPL</sequence>
<dbReference type="GO" id="GO:0008830">
    <property type="term" value="F:dTDP-4-dehydrorhamnose 3,5-epimerase activity"/>
    <property type="evidence" value="ECO:0007669"/>
    <property type="project" value="UniProtKB-EC"/>
</dbReference>
<dbReference type="CDD" id="cd00438">
    <property type="entry name" value="cupin_RmlC"/>
    <property type="match status" value="1"/>
</dbReference>
<evidence type="ECO:0000256" key="4">
    <source>
        <dbReference type="ARBA" id="ARBA00019595"/>
    </source>
</evidence>
<dbReference type="PANTHER" id="PTHR21047">
    <property type="entry name" value="DTDP-6-DEOXY-D-GLUCOSE-3,5 EPIMERASE"/>
    <property type="match status" value="1"/>
</dbReference>
<keyword evidence="5 6" id="KW-0413">Isomerase</keyword>
<dbReference type="SUPFAM" id="SSF51182">
    <property type="entry name" value="RmlC-like cupins"/>
    <property type="match status" value="1"/>
</dbReference>
<comment type="subunit">
    <text evidence="5">Homodimer.</text>
</comment>
<dbReference type="InterPro" id="IPR000888">
    <property type="entry name" value="RmlC-like"/>
</dbReference>
<proteinExistence type="inferred from homology"/>
<gene>
    <name evidence="6" type="ORF">QO011_002941</name>
</gene>
<name>A0ABU0J6Q5_9HYPH</name>
<dbReference type="NCBIfam" id="TIGR01221">
    <property type="entry name" value="rmlC"/>
    <property type="match status" value="1"/>
</dbReference>
<dbReference type="EMBL" id="JAUSVX010000005">
    <property type="protein sequence ID" value="MDQ0469925.1"/>
    <property type="molecule type" value="Genomic_DNA"/>
</dbReference>
<accession>A0ABU0J6Q5</accession>
<comment type="pathway">
    <text evidence="5">Carbohydrate biosynthesis; dTDP-L-rhamnose biosynthesis.</text>
</comment>
<dbReference type="Gene3D" id="2.60.120.10">
    <property type="entry name" value="Jelly Rolls"/>
    <property type="match status" value="1"/>
</dbReference>
<evidence type="ECO:0000256" key="3">
    <source>
        <dbReference type="ARBA" id="ARBA00012098"/>
    </source>
</evidence>
<dbReference type="Pfam" id="PF00908">
    <property type="entry name" value="dTDP_sugar_isom"/>
    <property type="match status" value="1"/>
</dbReference>
<comment type="catalytic activity">
    <reaction evidence="1 5">
        <text>dTDP-4-dehydro-6-deoxy-alpha-D-glucose = dTDP-4-dehydro-beta-L-rhamnose</text>
        <dbReference type="Rhea" id="RHEA:16969"/>
        <dbReference type="ChEBI" id="CHEBI:57649"/>
        <dbReference type="ChEBI" id="CHEBI:62830"/>
        <dbReference type="EC" id="5.1.3.13"/>
    </reaction>
</comment>
<dbReference type="PANTHER" id="PTHR21047:SF2">
    <property type="entry name" value="THYMIDINE DIPHOSPHO-4-KETO-RHAMNOSE 3,5-EPIMERASE"/>
    <property type="match status" value="1"/>
</dbReference>
<protein>
    <recommendedName>
        <fullName evidence="4 5">dTDP-4-dehydrorhamnose 3,5-epimerase</fullName>
        <ecNumber evidence="3 5">5.1.3.13</ecNumber>
    </recommendedName>
    <alternativeName>
        <fullName evidence="5">Thymidine diphospho-4-keto-rhamnose 3,5-epimerase</fullName>
    </alternativeName>
</protein>
<dbReference type="EC" id="5.1.3.13" evidence="3 5"/>
<evidence type="ECO:0000313" key="6">
    <source>
        <dbReference type="EMBL" id="MDQ0469925.1"/>
    </source>
</evidence>
<comment type="similarity">
    <text evidence="5">Belongs to the dTDP-4-dehydrorhamnose 3,5-epimerase family.</text>
</comment>
<reference evidence="6 7" key="1">
    <citation type="submission" date="2023-07" db="EMBL/GenBank/DDBJ databases">
        <title>Genomic Encyclopedia of Type Strains, Phase IV (KMG-IV): sequencing the most valuable type-strain genomes for metagenomic binning, comparative biology and taxonomic classification.</title>
        <authorList>
            <person name="Goeker M."/>
        </authorList>
    </citation>
    <scope>NUCLEOTIDE SEQUENCE [LARGE SCALE GENOMIC DNA]</scope>
    <source>
        <strain evidence="6 7">DSM 19619</strain>
    </source>
</reference>